<dbReference type="SUPFAM" id="SSF56601">
    <property type="entry name" value="beta-lactamase/transpeptidase-like"/>
    <property type="match status" value="1"/>
</dbReference>
<feature type="domain" description="Beta-lactamase-related" evidence="2">
    <location>
        <begin position="189"/>
        <end position="498"/>
    </location>
</feature>
<dbReference type="PANTHER" id="PTHR46520:SF1">
    <property type="entry name" value="SERINE BETA-LACTAMASE-LIKE PROTEIN LACTB, MITOCHONDRIAL"/>
    <property type="match status" value="1"/>
</dbReference>
<protein>
    <recommendedName>
        <fullName evidence="2">Beta-lactamase-related domain-containing protein</fullName>
    </recommendedName>
</protein>
<feature type="compositionally biased region" description="Low complexity" evidence="1">
    <location>
        <begin position="314"/>
        <end position="327"/>
    </location>
</feature>
<evidence type="ECO:0000313" key="4">
    <source>
        <dbReference type="Proteomes" id="UP001519460"/>
    </source>
</evidence>
<comment type="caution">
    <text evidence="3">The sequence shown here is derived from an EMBL/GenBank/DDBJ whole genome shotgun (WGS) entry which is preliminary data.</text>
</comment>
<keyword evidence="4" id="KW-1185">Reference proteome</keyword>
<dbReference type="InterPro" id="IPR001466">
    <property type="entry name" value="Beta-lactam-related"/>
</dbReference>
<reference evidence="3 4" key="1">
    <citation type="journal article" date="2023" name="Sci. Data">
        <title>Genome assembly of the Korean intertidal mud-creeper Batillaria attramentaria.</title>
        <authorList>
            <person name="Patra A.K."/>
            <person name="Ho P.T."/>
            <person name="Jun S."/>
            <person name="Lee S.J."/>
            <person name="Kim Y."/>
            <person name="Won Y.J."/>
        </authorList>
    </citation>
    <scope>NUCLEOTIDE SEQUENCE [LARGE SCALE GENOMIC DNA]</scope>
    <source>
        <strain evidence="3">Wonlab-2016</strain>
    </source>
</reference>
<evidence type="ECO:0000313" key="3">
    <source>
        <dbReference type="EMBL" id="KAK7475774.1"/>
    </source>
</evidence>
<dbReference type="Pfam" id="PF00144">
    <property type="entry name" value="Beta-lactamase"/>
    <property type="match status" value="1"/>
</dbReference>
<dbReference type="Gene3D" id="3.40.710.10">
    <property type="entry name" value="DD-peptidase/beta-lactamase superfamily"/>
    <property type="match status" value="2"/>
</dbReference>
<feature type="region of interest" description="Disordered" evidence="1">
    <location>
        <begin position="489"/>
        <end position="557"/>
    </location>
</feature>
<feature type="compositionally biased region" description="Polar residues" evidence="1">
    <location>
        <begin position="328"/>
        <end position="340"/>
    </location>
</feature>
<evidence type="ECO:0000256" key="1">
    <source>
        <dbReference type="SAM" id="MobiDB-lite"/>
    </source>
</evidence>
<accession>A0ABD0JL98</accession>
<evidence type="ECO:0000259" key="2">
    <source>
        <dbReference type="Pfam" id="PF00144"/>
    </source>
</evidence>
<feature type="compositionally biased region" description="Low complexity" evidence="1">
    <location>
        <begin position="506"/>
        <end position="518"/>
    </location>
</feature>
<dbReference type="InterPro" id="IPR012338">
    <property type="entry name" value="Beta-lactam/transpept-like"/>
</dbReference>
<name>A0ABD0JL98_9CAEN</name>
<dbReference type="Proteomes" id="UP001519460">
    <property type="component" value="Unassembled WGS sequence"/>
</dbReference>
<dbReference type="PANTHER" id="PTHR46520">
    <property type="entry name" value="SERINE BETA-LACTAMASE-LIKE PROTEIN LACTB, MITOCHONDRIAL"/>
    <property type="match status" value="1"/>
</dbReference>
<dbReference type="AlphaFoldDB" id="A0ABD0JL98"/>
<dbReference type="EMBL" id="JACVVK020000394">
    <property type="protein sequence ID" value="KAK7475774.1"/>
    <property type="molecule type" value="Genomic_DNA"/>
</dbReference>
<dbReference type="InterPro" id="IPR052794">
    <property type="entry name" value="Mito_Ser_Protease_LACTB"/>
</dbReference>
<proteinExistence type="predicted"/>
<feature type="region of interest" description="Disordered" evidence="1">
    <location>
        <begin position="306"/>
        <end position="348"/>
    </location>
</feature>
<gene>
    <name evidence="3" type="ORF">BaRGS_00032995</name>
</gene>
<sequence length="677" mass="74302">MQRNLFALQLQSSLRQNLRNAALGFSVGQRNWLNDVCAERCSSRTYHRVGGRRHPTGFTFSPLTPRLCSCRSLWSEQRICSPTGTCALGITNFALRKYSGPSVQKILTDLRVGASVSDSKQKHNERAENWFGKTLLVFVVLGGVAYFVSKYEPARTFCEEEREKQDVESSTSATRRKITLEDAIAEAQQLCQQVKDESGSPGLVVAVSVDGQQVWAHGLGFADVENQLPCKAGTVMRIASISKPITMAAVAKAMEAGVLDLDKPVQAYVPKFPEKTVDGEKVVLTTRHLVSQLGGIRHYSMEYMQKNKEKQDKSASSTASSAVSPSSNKPNITSTAPSTGTEDDPRQGLKLTSQFDVPEYFIKNHFDSTEAALALFQDDPLVHKPGSKYLYTTHGWTLIAAVLEGATKRKFPDIIRKLFKDLGLDNTYLDDHQPLIYNRSRYYMRDKNSLLVNAPYVDCSYKYAGGGMLSTAPDLVRFGNTMLYSYQFQEKSHQRPQKGREGPEQSGSSSKTTKSNSGAGDASKSTSPVKEAGMGEQKLSAPVSKSESGKATRVGSGLPGYLKSSTMRQIWAPVEKTKPDWDKDSYYAMGWAVVPKKQGFGCGRKQRFYVSHTGGAVGASSVLLILPSTQDEELGKCGDLPVPPRGVVVAIIVNMISVSLCKTALKIAKLFEEVDLE</sequence>
<feature type="compositionally biased region" description="Basic and acidic residues" evidence="1">
    <location>
        <begin position="490"/>
        <end position="503"/>
    </location>
</feature>
<organism evidence="3 4">
    <name type="scientific">Batillaria attramentaria</name>
    <dbReference type="NCBI Taxonomy" id="370345"/>
    <lineage>
        <taxon>Eukaryota</taxon>
        <taxon>Metazoa</taxon>
        <taxon>Spiralia</taxon>
        <taxon>Lophotrochozoa</taxon>
        <taxon>Mollusca</taxon>
        <taxon>Gastropoda</taxon>
        <taxon>Caenogastropoda</taxon>
        <taxon>Sorbeoconcha</taxon>
        <taxon>Cerithioidea</taxon>
        <taxon>Batillariidae</taxon>
        <taxon>Batillaria</taxon>
    </lineage>
</organism>